<organism evidence="1 2">
    <name type="scientific">Amborella trichopoda</name>
    <dbReference type="NCBI Taxonomy" id="13333"/>
    <lineage>
        <taxon>Eukaryota</taxon>
        <taxon>Viridiplantae</taxon>
        <taxon>Streptophyta</taxon>
        <taxon>Embryophyta</taxon>
        <taxon>Tracheophyta</taxon>
        <taxon>Spermatophyta</taxon>
        <taxon>Magnoliopsida</taxon>
        <taxon>Amborellales</taxon>
        <taxon>Amborellaceae</taxon>
        <taxon>Amborella</taxon>
    </lineage>
</organism>
<gene>
    <name evidence="1" type="ORF">AMTR_s00297p00012990</name>
</gene>
<dbReference type="EMBL" id="KI393028">
    <property type="protein sequence ID" value="ERN09234.1"/>
    <property type="molecule type" value="Genomic_DNA"/>
</dbReference>
<dbReference type="HOGENOM" id="CLU_204274_0_0_1"/>
<reference evidence="2" key="1">
    <citation type="journal article" date="2013" name="Science">
        <title>The Amborella genome and the evolution of flowering plants.</title>
        <authorList>
            <consortium name="Amborella Genome Project"/>
        </authorList>
    </citation>
    <scope>NUCLEOTIDE SEQUENCE [LARGE SCALE GENOMIC DNA]</scope>
</reference>
<name>W1PN73_AMBTC</name>
<evidence type="ECO:0000313" key="2">
    <source>
        <dbReference type="Proteomes" id="UP000017836"/>
    </source>
</evidence>
<dbReference type="Gramene" id="ERN09234">
    <property type="protein sequence ID" value="ERN09234"/>
    <property type="gene ID" value="AMTR_s00297p00012990"/>
</dbReference>
<dbReference type="AlphaFoldDB" id="W1PN73"/>
<proteinExistence type="predicted"/>
<accession>W1PN73</accession>
<keyword evidence="2" id="KW-1185">Reference proteome</keyword>
<feature type="non-terminal residue" evidence="1">
    <location>
        <position position="1"/>
    </location>
</feature>
<sequence length="69" mass="7643">VTITVRGHSFQGEASRTEKDEEKSIACEALVFINLVPNLADTLSETLRENEGLRQRQDELLAALDASRS</sequence>
<feature type="non-terminal residue" evidence="1">
    <location>
        <position position="69"/>
    </location>
</feature>
<protein>
    <submittedName>
        <fullName evidence="1">Uncharacterized protein</fullName>
    </submittedName>
</protein>
<evidence type="ECO:0000313" key="1">
    <source>
        <dbReference type="EMBL" id="ERN09234.1"/>
    </source>
</evidence>
<dbReference type="Proteomes" id="UP000017836">
    <property type="component" value="Unassembled WGS sequence"/>
</dbReference>